<evidence type="ECO:0000256" key="2">
    <source>
        <dbReference type="ARBA" id="ARBA00010823"/>
    </source>
</evidence>
<dbReference type="OrthoDB" id="4759734at2"/>
<evidence type="ECO:0000256" key="3">
    <source>
        <dbReference type="ARBA" id="ARBA00022475"/>
    </source>
</evidence>
<evidence type="ECO:0000256" key="10">
    <source>
        <dbReference type="ARBA" id="ARBA00023033"/>
    </source>
</evidence>
<dbReference type="KEGG" id="mdu:MDUV_12850"/>
<sequence>MPGQHPQLTYEGQLPTFPDRWRDRKRYVWLLGLVIPTLVPASWLGVTLTGCGLFWWSGPVMTVIVIPLLDFLVGSDSDNPPDSALQHLEQDRFYRWATYLYLPAQYVSLVLACWLWTGGGGVTMNLADKAGLMLTVGGIAGVAINTAHELGHQRANSERWLSKIALAQSGYGQFFVEHNRGHHARVATPEDPASARLGENLYQFFGRSIVGSLRSAWGIEARRLRCHGRSPWSFRNDVLNAWALTAALYAALTAVFGVAALPWLIGQALVGIALLETINYLEHYGLRRQPRRNGSYEQVRPSHSWNSNSVISNVFLFHLQRHSDHHANPQRRYQALCHADEAPQLPAGYAAMVVLAAFPPLWRRVMDRRVVAHYGGDVSRAALSPRKQQKLLRRHQTLG</sequence>
<dbReference type="GO" id="GO:0005886">
    <property type="term" value="C:plasma membrane"/>
    <property type="evidence" value="ECO:0007669"/>
    <property type="project" value="UniProtKB-SubCell"/>
</dbReference>
<name>A0A7I7JX76_9MYCO</name>
<dbReference type="GO" id="GO:0004497">
    <property type="term" value="F:monooxygenase activity"/>
    <property type="evidence" value="ECO:0007669"/>
    <property type="project" value="UniProtKB-KW"/>
</dbReference>
<evidence type="ECO:0000256" key="9">
    <source>
        <dbReference type="ARBA" id="ARBA00023004"/>
    </source>
</evidence>
<evidence type="ECO:0000256" key="8">
    <source>
        <dbReference type="ARBA" id="ARBA00023002"/>
    </source>
</evidence>
<evidence type="ECO:0000313" key="12">
    <source>
        <dbReference type="EMBL" id="BBX16425.1"/>
    </source>
</evidence>
<reference evidence="12 13" key="1">
    <citation type="journal article" date="2019" name="Emerg. Microbes Infect.">
        <title>Comprehensive subspecies identification of 175 nontuberculous mycobacteria species based on 7547 genomic profiles.</title>
        <authorList>
            <person name="Matsumoto Y."/>
            <person name="Kinjo T."/>
            <person name="Motooka D."/>
            <person name="Nabeya D."/>
            <person name="Jung N."/>
            <person name="Uechi K."/>
            <person name="Horii T."/>
            <person name="Iida T."/>
            <person name="Fujita J."/>
            <person name="Nakamura S."/>
        </authorList>
    </citation>
    <scope>NUCLEOTIDE SEQUENCE [LARGE SCALE GENOMIC DNA]</scope>
    <source>
        <strain evidence="12 13">JCM 6396</strain>
    </source>
</reference>
<keyword evidence="3" id="KW-1003">Cell membrane</keyword>
<dbReference type="Pfam" id="PF00487">
    <property type="entry name" value="FA_desaturase"/>
    <property type="match status" value="1"/>
</dbReference>
<comment type="similarity">
    <text evidence="2">Belongs to the fatty acid desaturase type 1 family. AlkB subfamily.</text>
</comment>
<evidence type="ECO:0000256" key="4">
    <source>
        <dbReference type="ARBA" id="ARBA00022519"/>
    </source>
</evidence>
<dbReference type="AlphaFoldDB" id="A0A7I7JX76"/>
<keyword evidence="6" id="KW-0479">Metal-binding</keyword>
<evidence type="ECO:0000256" key="5">
    <source>
        <dbReference type="ARBA" id="ARBA00022692"/>
    </source>
</evidence>
<keyword evidence="11" id="KW-0472">Membrane</keyword>
<dbReference type="EMBL" id="AP022563">
    <property type="protein sequence ID" value="BBX16425.1"/>
    <property type="molecule type" value="Genomic_DNA"/>
</dbReference>
<evidence type="ECO:0000256" key="7">
    <source>
        <dbReference type="ARBA" id="ARBA00022989"/>
    </source>
</evidence>
<proteinExistence type="inferred from homology"/>
<keyword evidence="5" id="KW-0812">Transmembrane</keyword>
<keyword evidence="8" id="KW-0560">Oxidoreductase</keyword>
<dbReference type="CDD" id="cd03512">
    <property type="entry name" value="Alkane-hydroxylase"/>
    <property type="match status" value="1"/>
</dbReference>
<gene>
    <name evidence="12" type="ORF">MDUV_12850</name>
</gene>
<accession>A0A7I7JX76</accession>
<dbReference type="GO" id="GO:0006629">
    <property type="term" value="P:lipid metabolic process"/>
    <property type="evidence" value="ECO:0007669"/>
    <property type="project" value="InterPro"/>
</dbReference>
<evidence type="ECO:0000256" key="11">
    <source>
        <dbReference type="ARBA" id="ARBA00023136"/>
    </source>
</evidence>
<organism evidence="12 13">
    <name type="scientific">Mycolicibacterium duvalii</name>
    <dbReference type="NCBI Taxonomy" id="39688"/>
    <lineage>
        <taxon>Bacteria</taxon>
        <taxon>Bacillati</taxon>
        <taxon>Actinomycetota</taxon>
        <taxon>Actinomycetes</taxon>
        <taxon>Mycobacteriales</taxon>
        <taxon>Mycobacteriaceae</taxon>
        <taxon>Mycolicibacterium</taxon>
    </lineage>
</organism>
<dbReference type="GO" id="GO:0046872">
    <property type="term" value="F:metal ion binding"/>
    <property type="evidence" value="ECO:0007669"/>
    <property type="project" value="UniProtKB-KW"/>
</dbReference>
<dbReference type="InterPro" id="IPR005804">
    <property type="entry name" value="FA_desaturase_dom"/>
</dbReference>
<dbReference type="PANTHER" id="PTHR38674">
    <property type="entry name" value="ALKANE 1-MONOOXYGENASE 1"/>
    <property type="match status" value="1"/>
</dbReference>
<evidence type="ECO:0000256" key="1">
    <source>
        <dbReference type="ARBA" id="ARBA00004429"/>
    </source>
</evidence>
<comment type="subcellular location">
    <subcellularLocation>
        <location evidence="1">Cell inner membrane</location>
        <topology evidence="1">Multi-pass membrane protein</topology>
    </subcellularLocation>
</comment>
<dbReference type="Proteomes" id="UP000467006">
    <property type="component" value="Chromosome"/>
</dbReference>
<keyword evidence="7" id="KW-1133">Transmembrane helix</keyword>
<keyword evidence="10 12" id="KW-0503">Monooxygenase</keyword>
<protein>
    <submittedName>
        <fullName evidence="12">Alkane 1-monooxygenase</fullName>
    </submittedName>
</protein>
<evidence type="ECO:0000313" key="13">
    <source>
        <dbReference type="Proteomes" id="UP000467006"/>
    </source>
</evidence>
<keyword evidence="13" id="KW-1185">Reference proteome</keyword>
<dbReference type="InterPro" id="IPR033885">
    <property type="entry name" value="AlkB/XylM"/>
</dbReference>
<evidence type="ECO:0000256" key="6">
    <source>
        <dbReference type="ARBA" id="ARBA00022723"/>
    </source>
</evidence>
<dbReference type="PANTHER" id="PTHR38674:SF1">
    <property type="entry name" value="ALKANE 1-MONOOXYGENASE 1"/>
    <property type="match status" value="1"/>
</dbReference>
<keyword evidence="9" id="KW-0408">Iron</keyword>
<keyword evidence="4" id="KW-0997">Cell inner membrane</keyword>